<organism evidence="1 2">
    <name type="scientific">Diversispora epigaea</name>
    <dbReference type="NCBI Taxonomy" id="1348612"/>
    <lineage>
        <taxon>Eukaryota</taxon>
        <taxon>Fungi</taxon>
        <taxon>Fungi incertae sedis</taxon>
        <taxon>Mucoromycota</taxon>
        <taxon>Glomeromycotina</taxon>
        <taxon>Glomeromycetes</taxon>
        <taxon>Diversisporales</taxon>
        <taxon>Diversisporaceae</taxon>
        <taxon>Diversispora</taxon>
    </lineage>
</organism>
<keyword evidence="2" id="KW-1185">Reference proteome</keyword>
<dbReference type="EMBL" id="PQFF01000198">
    <property type="protein sequence ID" value="RHZ75511.1"/>
    <property type="molecule type" value="Genomic_DNA"/>
</dbReference>
<comment type="caution">
    <text evidence="1">The sequence shown here is derived from an EMBL/GenBank/DDBJ whole genome shotgun (WGS) entry which is preliminary data.</text>
</comment>
<protein>
    <submittedName>
        <fullName evidence="1">Uncharacterized protein</fullName>
    </submittedName>
</protein>
<accession>A0A397IHU0</accession>
<evidence type="ECO:0000313" key="2">
    <source>
        <dbReference type="Proteomes" id="UP000266861"/>
    </source>
</evidence>
<proteinExistence type="predicted"/>
<reference evidence="1 2" key="1">
    <citation type="submission" date="2018-08" db="EMBL/GenBank/DDBJ databases">
        <title>Genome and evolution of the arbuscular mycorrhizal fungus Diversispora epigaea (formerly Glomus versiforme) and its bacterial endosymbionts.</title>
        <authorList>
            <person name="Sun X."/>
            <person name="Fei Z."/>
            <person name="Harrison M."/>
        </authorList>
    </citation>
    <scope>NUCLEOTIDE SEQUENCE [LARGE SCALE GENOMIC DNA]</scope>
    <source>
        <strain evidence="1 2">IT104</strain>
    </source>
</reference>
<evidence type="ECO:0000313" key="1">
    <source>
        <dbReference type="EMBL" id="RHZ75511.1"/>
    </source>
</evidence>
<name>A0A397IHU0_9GLOM</name>
<sequence length="88" mass="10292">MHLHIQNRINCNFFNTLVDKEGSSSEVNVMTENKLPLYNEIPISHIQHDFFDESDNETIRSDSEINENNNLETVFTLPLIMSHYMHAN</sequence>
<gene>
    <name evidence="1" type="ORF">Glove_213g94</name>
</gene>
<dbReference type="Proteomes" id="UP000266861">
    <property type="component" value="Unassembled WGS sequence"/>
</dbReference>
<dbReference type="AlphaFoldDB" id="A0A397IHU0"/>